<sequence>MTEEGKKLIKELLELLVSKNIITTEEQIRLASYLY</sequence>
<dbReference type="EMBL" id="UINC01039719">
    <property type="protein sequence ID" value="SVB38610.1"/>
    <property type="molecule type" value="Genomic_DNA"/>
</dbReference>
<name>A0A382DJF9_9ZZZZ</name>
<accession>A0A382DJF9</accession>
<reference evidence="1" key="1">
    <citation type="submission" date="2018-05" db="EMBL/GenBank/DDBJ databases">
        <authorList>
            <person name="Lanie J.A."/>
            <person name="Ng W.-L."/>
            <person name="Kazmierczak K.M."/>
            <person name="Andrzejewski T.M."/>
            <person name="Davidsen T.M."/>
            <person name="Wayne K.J."/>
            <person name="Tettelin H."/>
            <person name="Glass J.I."/>
            <person name="Rusch D."/>
            <person name="Podicherti R."/>
            <person name="Tsui H.-C.T."/>
            <person name="Winkler M.E."/>
        </authorList>
    </citation>
    <scope>NUCLEOTIDE SEQUENCE</scope>
</reference>
<organism evidence="1">
    <name type="scientific">marine metagenome</name>
    <dbReference type="NCBI Taxonomy" id="408172"/>
    <lineage>
        <taxon>unclassified sequences</taxon>
        <taxon>metagenomes</taxon>
        <taxon>ecological metagenomes</taxon>
    </lineage>
</organism>
<gene>
    <name evidence="1" type="ORF">METZ01_LOCUS191464</name>
</gene>
<dbReference type="AlphaFoldDB" id="A0A382DJF9"/>
<proteinExistence type="predicted"/>
<protein>
    <submittedName>
        <fullName evidence="1">Uncharacterized protein</fullName>
    </submittedName>
</protein>
<evidence type="ECO:0000313" key="1">
    <source>
        <dbReference type="EMBL" id="SVB38610.1"/>
    </source>
</evidence>